<organism evidence="1 2">
    <name type="scientific">Adineta ricciae</name>
    <name type="common">Rotifer</name>
    <dbReference type="NCBI Taxonomy" id="249248"/>
    <lineage>
        <taxon>Eukaryota</taxon>
        <taxon>Metazoa</taxon>
        <taxon>Spiralia</taxon>
        <taxon>Gnathifera</taxon>
        <taxon>Rotifera</taxon>
        <taxon>Eurotatoria</taxon>
        <taxon>Bdelloidea</taxon>
        <taxon>Adinetida</taxon>
        <taxon>Adinetidae</taxon>
        <taxon>Adineta</taxon>
    </lineage>
</organism>
<dbReference type="EMBL" id="CAJNOR010018545">
    <property type="protein sequence ID" value="CAF1688690.1"/>
    <property type="molecule type" value="Genomic_DNA"/>
</dbReference>
<protein>
    <submittedName>
        <fullName evidence="1">Uncharacterized protein</fullName>
    </submittedName>
</protein>
<feature type="non-terminal residue" evidence="1">
    <location>
        <position position="1"/>
    </location>
</feature>
<dbReference type="Proteomes" id="UP000663828">
    <property type="component" value="Unassembled WGS sequence"/>
</dbReference>
<gene>
    <name evidence="1" type="ORF">XAT740_LOCUS62966</name>
</gene>
<feature type="non-terminal residue" evidence="1">
    <location>
        <position position="223"/>
    </location>
</feature>
<keyword evidence="2" id="KW-1185">Reference proteome</keyword>
<comment type="caution">
    <text evidence="1">The sequence shown here is derived from an EMBL/GenBank/DDBJ whole genome shotgun (WGS) entry which is preliminary data.</text>
</comment>
<dbReference type="AlphaFoldDB" id="A0A816HR76"/>
<name>A0A816HR76_ADIRI</name>
<accession>A0A816HR76</accession>
<evidence type="ECO:0000313" key="2">
    <source>
        <dbReference type="Proteomes" id="UP000663828"/>
    </source>
</evidence>
<sequence length="223" mass="26348">SLGHFYNAFNDSLTDFKENHVNYIQKENFFSKKCFVKRGNEIELQNLLELLGFDNELRLSLLSHLISSSGISSIVNYPYLIDENTRLVYYSLITQRTYIKENDFKSMKSTNESTHFIKEIFHGIEFLILLRVNRDSNKFIDPLLDDFCQSLNKSTNLSNKYSNEQISLFSIYSNIPFLTEKRTIQEIYDSVRPIESNLDRHWPLTYILHPIKTSKSNLYYPIR</sequence>
<proteinExistence type="predicted"/>
<reference evidence="1" key="1">
    <citation type="submission" date="2021-02" db="EMBL/GenBank/DDBJ databases">
        <authorList>
            <person name="Nowell W R."/>
        </authorList>
    </citation>
    <scope>NUCLEOTIDE SEQUENCE</scope>
</reference>
<evidence type="ECO:0000313" key="1">
    <source>
        <dbReference type="EMBL" id="CAF1688690.1"/>
    </source>
</evidence>